<protein>
    <submittedName>
        <fullName evidence="1">Uncharacterized protein</fullName>
    </submittedName>
</protein>
<dbReference type="AlphaFoldDB" id="B3TK95"/>
<feature type="non-terminal residue" evidence="1">
    <location>
        <position position="1"/>
    </location>
</feature>
<accession>B3TK95</accession>
<evidence type="ECO:0000313" key="1">
    <source>
        <dbReference type="EMBL" id="ABY87424.1"/>
    </source>
</evidence>
<reference evidence="1" key="1">
    <citation type="submission" date="2007-10" db="EMBL/GenBank/DDBJ databases">
        <authorList>
            <person name="Wang K.-J."/>
            <person name="Ren H.-L."/>
            <person name="Xu D.-D."/>
            <person name="Cai L."/>
            <person name="Lin Z.-Y."/>
            <person name="Yang M."/>
            <person name="Qiao K."/>
            <person name="Zhang N."/>
        </authorList>
    </citation>
    <scope>NUCLEOTIDE SEQUENCE</scope>
</reference>
<sequence>TSDSSIFGSPGYKAHYTVSVNGNVGTLVCWDGLFCDNTGCSMMSIGGGHSSFGSTVPWGNNLGTPAVKCKGIPLGGFYQLQSLRGNGLPVFRPLHSLLENQRTFVF</sequence>
<proteinExistence type="evidence at transcript level"/>
<name>B3TK95_HALDV</name>
<organism evidence="1">
    <name type="scientific">Haliotis diversicolor</name>
    <name type="common">Abalone</name>
    <name type="synonym">Sulculus diversicolor</name>
    <dbReference type="NCBI Taxonomy" id="36095"/>
    <lineage>
        <taxon>Eukaryota</taxon>
        <taxon>Metazoa</taxon>
        <taxon>Spiralia</taxon>
        <taxon>Lophotrochozoa</taxon>
        <taxon>Mollusca</taxon>
        <taxon>Gastropoda</taxon>
        <taxon>Vetigastropoda</taxon>
        <taxon>Lepetellida</taxon>
        <taxon>Haliotoidea</taxon>
        <taxon>Haliotidae</taxon>
        <taxon>Haliotis</taxon>
    </lineage>
</organism>
<dbReference type="EMBL" id="EU244410">
    <property type="protein sequence ID" value="ABY87424.1"/>
    <property type="molecule type" value="mRNA"/>
</dbReference>
<reference evidence="1" key="2">
    <citation type="journal article" date="2008" name="Dev. Comp. Immunol.">
        <title>Identification of the up-regulated expression genes in hemocytes of variously colored abalone (Haliotis diversicolor Reeve, 1846) challenged with bacteria.</title>
        <authorList>
            <person name="Wang K.J."/>
            <person name="Ren H.L."/>
            <person name="Xu D.D."/>
            <person name="Cai L."/>
            <person name="Yang M."/>
        </authorList>
    </citation>
    <scope>NUCLEOTIDE SEQUENCE</scope>
</reference>